<name>A0A1A5ZUG1_9TREE</name>
<dbReference type="VEuPathDB" id="FungiDB:I303_08213"/>
<dbReference type="OrthoDB" id="2591432at2759"/>
<evidence type="ECO:0000313" key="1">
    <source>
        <dbReference type="EMBL" id="OBR81443.1"/>
    </source>
</evidence>
<reference evidence="2" key="3">
    <citation type="submission" date="2024-02" db="EMBL/GenBank/DDBJ databases">
        <title>Comparative genomics of Cryptococcus and Kwoniella reveals pathogenesis evolution and contrasting modes of karyotype evolution via chromosome fusion or intercentromeric recombination.</title>
        <authorList>
            <person name="Coelho M.A."/>
            <person name="David-Palma M."/>
            <person name="Shea T."/>
            <person name="Bowers K."/>
            <person name="McGinley-Smith S."/>
            <person name="Mohammad A.W."/>
            <person name="Gnirke A."/>
            <person name="Yurkov A.M."/>
            <person name="Nowrousian M."/>
            <person name="Sun S."/>
            <person name="Cuomo C.A."/>
            <person name="Heitman J."/>
        </authorList>
    </citation>
    <scope>NUCLEOTIDE SEQUENCE</scope>
    <source>
        <strain evidence="2">CBS 10117</strain>
    </source>
</reference>
<evidence type="ECO:0000313" key="3">
    <source>
        <dbReference type="Proteomes" id="UP000078595"/>
    </source>
</evidence>
<reference evidence="2" key="2">
    <citation type="submission" date="2013-07" db="EMBL/GenBank/DDBJ databases">
        <authorList>
            <consortium name="The Broad Institute Genome Sequencing Platform"/>
            <person name="Cuomo C."/>
            <person name="Litvintseva A."/>
            <person name="Chen Y."/>
            <person name="Heitman J."/>
            <person name="Sun S."/>
            <person name="Springer D."/>
            <person name="Dromer F."/>
            <person name="Young S.K."/>
            <person name="Zeng Q."/>
            <person name="Gargeya S."/>
            <person name="Fitzgerald M."/>
            <person name="Abouelleil A."/>
            <person name="Alvarado L."/>
            <person name="Berlin A.M."/>
            <person name="Chapman S.B."/>
            <person name="Dewar J."/>
            <person name="Goldberg J."/>
            <person name="Griggs A."/>
            <person name="Gujja S."/>
            <person name="Hansen M."/>
            <person name="Howarth C."/>
            <person name="Imamovic A."/>
            <person name="Larimer J."/>
            <person name="McCowan C."/>
            <person name="Murphy C."/>
            <person name="Pearson M."/>
            <person name="Priest M."/>
            <person name="Roberts A."/>
            <person name="Saif S."/>
            <person name="Shea T."/>
            <person name="Sykes S."/>
            <person name="Wortman J."/>
            <person name="Nusbaum C."/>
            <person name="Birren B."/>
        </authorList>
    </citation>
    <scope>NUCLEOTIDE SEQUENCE</scope>
    <source>
        <strain evidence="2">CBS 10117</strain>
    </source>
</reference>
<dbReference type="EMBL" id="KI894037">
    <property type="protein sequence ID" value="OBR81443.1"/>
    <property type="molecule type" value="Genomic_DNA"/>
</dbReference>
<dbReference type="KEGG" id="kdj:28971912"/>
<dbReference type="AlphaFoldDB" id="A0A1A5ZUG1"/>
<dbReference type="GeneID" id="28971912"/>
<sequence>MSSSASSSSSSSSSLEPTLYTLLPSALHQPFLIHLSLYAIHNEPLEIFDRVYTTSNPIVPGQLRNLRLRSRLRPSPKIKGKEKENHVNQWIHSHSLSYISNPLRSQEYSGTSTRAVIGLDILSEEDEWEIKDFISSLGFDHSHSYTQRGHLFHMALPTNQLTLQLSITHLTPLEDDSTFPTKTMHDSVGTDFQNGKATQKDDRPWLIQLYPSKPVSAVSNPGELNYSSLVELMQDFVENLGFAGLKWGTGGR</sequence>
<protein>
    <recommendedName>
        <fullName evidence="4">Mediator of RNA polymerase II transcription subunit 18</fullName>
    </recommendedName>
</protein>
<keyword evidence="3" id="KW-1185">Reference proteome</keyword>
<accession>A0A1A5ZUG1</accession>
<dbReference type="Proteomes" id="UP000078595">
    <property type="component" value="Chromosome 8"/>
</dbReference>
<gene>
    <name evidence="1" type="ORF">I303_08213</name>
    <name evidence="2" type="ORF">I303_106529</name>
</gene>
<evidence type="ECO:0000313" key="2">
    <source>
        <dbReference type="EMBL" id="WWC63924.1"/>
    </source>
</evidence>
<dbReference type="RefSeq" id="XP_018259285.1">
    <property type="nucleotide sequence ID" value="XM_018411473.1"/>
</dbReference>
<reference evidence="1" key="1">
    <citation type="submission" date="2013-07" db="EMBL/GenBank/DDBJ databases">
        <title>The Genome Sequence of Cryptococcus dejecticola CBS10117.</title>
        <authorList>
            <consortium name="The Broad Institute Genome Sequencing Platform"/>
            <person name="Cuomo C."/>
            <person name="Litvintseva A."/>
            <person name="Chen Y."/>
            <person name="Heitman J."/>
            <person name="Sun S."/>
            <person name="Springer D."/>
            <person name="Dromer F."/>
            <person name="Young S.K."/>
            <person name="Zeng Q."/>
            <person name="Gargeya S."/>
            <person name="Fitzgerald M."/>
            <person name="Abouelleil A."/>
            <person name="Alvarado L."/>
            <person name="Berlin A.M."/>
            <person name="Chapman S.B."/>
            <person name="Dewar J."/>
            <person name="Goldberg J."/>
            <person name="Griggs A."/>
            <person name="Gujja S."/>
            <person name="Hansen M."/>
            <person name="Howarth C."/>
            <person name="Imamovic A."/>
            <person name="Larimer J."/>
            <person name="McCowan C."/>
            <person name="Murphy C."/>
            <person name="Pearson M."/>
            <person name="Priest M."/>
            <person name="Roberts A."/>
            <person name="Saif S."/>
            <person name="Shea T."/>
            <person name="Sykes S."/>
            <person name="Wortman J."/>
            <person name="Nusbaum C."/>
            <person name="Birren B."/>
        </authorList>
    </citation>
    <scope>NUCLEOTIDE SEQUENCE [LARGE SCALE GENOMIC DNA]</scope>
    <source>
        <strain evidence="1">CBS 10117</strain>
    </source>
</reference>
<dbReference type="Gene3D" id="2.40.320.10">
    <property type="entry name" value="Hypothetical Protein Pfu-838710-001"/>
    <property type="match status" value="1"/>
</dbReference>
<organism evidence="1">
    <name type="scientific">Kwoniella dejecticola CBS 10117</name>
    <dbReference type="NCBI Taxonomy" id="1296121"/>
    <lineage>
        <taxon>Eukaryota</taxon>
        <taxon>Fungi</taxon>
        <taxon>Dikarya</taxon>
        <taxon>Basidiomycota</taxon>
        <taxon>Agaricomycotina</taxon>
        <taxon>Tremellomycetes</taxon>
        <taxon>Tremellales</taxon>
        <taxon>Cryptococcaceae</taxon>
        <taxon>Kwoniella</taxon>
    </lineage>
</organism>
<dbReference type="EMBL" id="CP144537">
    <property type="protein sequence ID" value="WWC63924.1"/>
    <property type="molecule type" value="Genomic_DNA"/>
</dbReference>
<proteinExistence type="predicted"/>
<evidence type="ECO:0008006" key="4">
    <source>
        <dbReference type="Google" id="ProtNLM"/>
    </source>
</evidence>